<proteinExistence type="predicted"/>
<evidence type="ECO:0000313" key="2">
    <source>
        <dbReference type="EMBL" id="KAF6169272.1"/>
    </source>
</evidence>
<feature type="chain" id="PRO_5029752621" evidence="1">
    <location>
        <begin position="21"/>
        <end position="218"/>
    </location>
</feature>
<dbReference type="OrthoDB" id="6119954at2759"/>
<dbReference type="PANTHER" id="PTHR11014:SF63">
    <property type="entry name" value="METALLOPEPTIDASE, PUTATIVE (AFU_ORTHOLOGUE AFUA_6G09600)-RELATED"/>
    <property type="match status" value="1"/>
</dbReference>
<dbReference type="InterPro" id="IPR017439">
    <property type="entry name" value="Amidohydrolase"/>
</dbReference>
<comment type="caution">
    <text evidence="2">The sequence shown here is derived from an EMBL/GenBank/DDBJ whole genome shotgun (WGS) entry which is preliminary data.</text>
</comment>
<keyword evidence="1" id="KW-0732">Signal</keyword>
<dbReference type="SUPFAM" id="SSF53187">
    <property type="entry name" value="Zn-dependent exopeptidases"/>
    <property type="match status" value="1"/>
</dbReference>
<dbReference type="PANTHER" id="PTHR11014">
    <property type="entry name" value="PEPTIDASE M20 FAMILY MEMBER"/>
    <property type="match status" value="1"/>
</dbReference>
<dbReference type="Gene3D" id="3.40.630.10">
    <property type="entry name" value="Zn peptidases"/>
    <property type="match status" value="1"/>
</dbReference>
<protein>
    <submittedName>
        <fullName evidence="2">Uncharacterized protein</fullName>
    </submittedName>
</protein>
<organism evidence="2 3">
    <name type="scientific">Kingdonia uniflora</name>
    <dbReference type="NCBI Taxonomy" id="39325"/>
    <lineage>
        <taxon>Eukaryota</taxon>
        <taxon>Viridiplantae</taxon>
        <taxon>Streptophyta</taxon>
        <taxon>Embryophyta</taxon>
        <taxon>Tracheophyta</taxon>
        <taxon>Spermatophyta</taxon>
        <taxon>Magnoliopsida</taxon>
        <taxon>Ranunculales</taxon>
        <taxon>Circaeasteraceae</taxon>
        <taxon>Kingdonia</taxon>
    </lineage>
</organism>
<name>A0A7J7NQN0_9MAGN</name>
<keyword evidence="3" id="KW-1185">Reference proteome</keyword>
<dbReference type="GO" id="GO:0005783">
    <property type="term" value="C:endoplasmic reticulum"/>
    <property type="evidence" value="ECO:0007669"/>
    <property type="project" value="TreeGrafter"/>
</dbReference>
<feature type="signal peptide" evidence="1">
    <location>
        <begin position="1"/>
        <end position="20"/>
    </location>
</feature>
<evidence type="ECO:0000313" key="3">
    <source>
        <dbReference type="Proteomes" id="UP000541444"/>
    </source>
</evidence>
<dbReference type="AlphaFoldDB" id="A0A7J7NQN0"/>
<dbReference type="Proteomes" id="UP000541444">
    <property type="component" value="Unassembled WGS sequence"/>
</dbReference>
<dbReference type="GO" id="GO:0009850">
    <property type="term" value="P:auxin metabolic process"/>
    <property type="evidence" value="ECO:0007669"/>
    <property type="project" value="TreeGrafter"/>
</dbReference>
<accession>A0A7J7NQN0</accession>
<evidence type="ECO:0000256" key="1">
    <source>
        <dbReference type="SAM" id="SignalP"/>
    </source>
</evidence>
<dbReference type="EMBL" id="JACGCM010000669">
    <property type="protein sequence ID" value="KAF6169272.1"/>
    <property type="molecule type" value="Genomic_DNA"/>
</dbReference>
<gene>
    <name evidence="2" type="ORF">GIB67_013702</name>
</gene>
<sequence length="218" mass="24506">MNQVLYFLLLSILFFQPWTSLSLSTELDRHQIASLTRELLETARGTKFFDWMKTIRRRIHEYPELAFEEYKTSELIRSELDSLGIGYSWPVAKTGVVGSVGEGEGPWFALRADMDALPLQNLWGQNMIVKMTLGTLSVTVCGGAMLIGAAKQRVVGVLQGPTKRKSLFITNRIDLVFVSAVWLNIYLVESRHLCFTPKNDEFHSFSCILLSVGNGGVI</sequence>
<dbReference type="GO" id="GO:0010179">
    <property type="term" value="F:IAA-Ala conjugate hydrolase activity"/>
    <property type="evidence" value="ECO:0007669"/>
    <property type="project" value="TreeGrafter"/>
</dbReference>
<reference evidence="2 3" key="1">
    <citation type="journal article" date="2020" name="IScience">
        <title>Genome Sequencing of the Endangered Kingdonia uniflora (Circaeasteraceae, Ranunculales) Reveals Potential Mechanisms of Evolutionary Specialization.</title>
        <authorList>
            <person name="Sun Y."/>
            <person name="Deng T."/>
            <person name="Zhang A."/>
            <person name="Moore M.J."/>
            <person name="Landis J.B."/>
            <person name="Lin N."/>
            <person name="Zhang H."/>
            <person name="Zhang X."/>
            <person name="Huang J."/>
            <person name="Zhang X."/>
            <person name="Sun H."/>
            <person name="Wang H."/>
        </authorList>
    </citation>
    <scope>NUCLEOTIDE SEQUENCE [LARGE SCALE GENOMIC DNA]</scope>
    <source>
        <strain evidence="2">TB1705</strain>
        <tissue evidence="2">Leaf</tissue>
    </source>
</reference>